<reference evidence="3 4" key="1">
    <citation type="submission" date="2016-11" db="EMBL/GenBank/DDBJ databases">
        <authorList>
            <person name="Jaros S."/>
            <person name="Januszkiewicz K."/>
            <person name="Wedrychowicz H."/>
        </authorList>
    </citation>
    <scope>NUCLEOTIDE SEQUENCE [LARGE SCALE GENOMIC DNA]</scope>
    <source>
        <strain evidence="3 4">CGMCC 4.2025</strain>
    </source>
</reference>
<evidence type="ECO:0000313" key="3">
    <source>
        <dbReference type="EMBL" id="SHM09126.1"/>
    </source>
</evidence>
<proteinExistence type="predicted"/>
<gene>
    <name evidence="3" type="ORF">SAMN05216499_10894</name>
</gene>
<dbReference type="EMBL" id="FRBI01000008">
    <property type="protein sequence ID" value="SHM09126.1"/>
    <property type="molecule type" value="Genomic_DNA"/>
</dbReference>
<feature type="signal peptide" evidence="2">
    <location>
        <begin position="1"/>
        <end position="21"/>
    </location>
</feature>
<sequence>MRSTPAGICVLAGLLAGTLLTGCGGSGGGGGATGAPPPPSLSATATATSASASAAPSATSAGTHRPSPAPATTAPATTAPAAAEPASAGNPGGHAAVPAAARAVDTSKPTRTVGDGTPASCTSAAVVAAVAAGGVITFSCGPRRVVITMKATAKVRNASARVVLDGGGKVTLSGGGRRRILFMDTCDQAQGWTTSHCQDQSTPELTVQNLTFADGDSTGETAEGGGGGAILVRGGRFKAVNDRFVRNRCDRSGPDLGGAAIRVLDQYHDLPVYITASTFGGAPGLGGSCSNGGALSSIGVSWVVLNSVLTYNSAVGSGANPARGGTPGGGSGGAVYTDGNLYTVRVEGSLVAHNDAKEGGGAFFFVSNDRTGTLAVRRSTLHANPSHGFSTAGYPGVFFLGAGRPDVSGSTLD</sequence>
<keyword evidence="2" id="KW-0732">Signal</keyword>
<dbReference type="STRING" id="310782.SAMN05216499_10894"/>
<evidence type="ECO:0008006" key="5">
    <source>
        <dbReference type="Google" id="ProtNLM"/>
    </source>
</evidence>
<evidence type="ECO:0000256" key="1">
    <source>
        <dbReference type="SAM" id="MobiDB-lite"/>
    </source>
</evidence>
<protein>
    <recommendedName>
        <fullName evidence="5">Lipoprotein</fullName>
    </recommendedName>
</protein>
<dbReference type="RefSeq" id="WP_073498264.1">
    <property type="nucleotide sequence ID" value="NZ_FRBI01000008.1"/>
</dbReference>
<feature type="region of interest" description="Disordered" evidence="1">
    <location>
        <begin position="28"/>
        <end position="118"/>
    </location>
</feature>
<organism evidence="3 4">
    <name type="scientific">Actinacidiphila paucisporea</name>
    <dbReference type="NCBI Taxonomy" id="310782"/>
    <lineage>
        <taxon>Bacteria</taxon>
        <taxon>Bacillati</taxon>
        <taxon>Actinomycetota</taxon>
        <taxon>Actinomycetes</taxon>
        <taxon>Kitasatosporales</taxon>
        <taxon>Streptomycetaceae</taxon>
        <taxon>Actinacidiphila</taxon>
    </lineage>
</organism>
<name>A0A1M7FYR9_9ACTN</name>
<keyword evidence="4" id="KW-1185">Reference proteome</keyword>
<evidence type="ECO:0000256" key="2">
    <source>
        <dbReference type="SAM" id="SignalP"/>
    </source>
</evidence>
<dbReference type="AlphaFoldDB" id="A0A1M7FYR9"/>
<dbReference type="OrthoDB" id="4817471at2"/>
<dbReference type="PROSITE" id="PS51257">
    <property type="entry name" value="PROKAR_LIPOPROTEIN"/>
    <property type="match status" value="1"/>
</dbReference>
<feature type="chain" id="PRO_5039386776" description="Lipoprotein" evidence="2">
    <location>
        <begin position="22"/>
        <end position="413"/>
    </location>
</feature>
<feature type="compositionally biased region" description="Low complexity" evidence="1">
    <location>
        <begin position="41"/>
        <end position="63"/>
    </location>
</feature>
<dbReference type="Proteomes" id="UP000184111">
    <property type="component" value="Unassembled WGS sequence"/>
</dbReference>
<feature type="compositionally biased region" description="Low complexity" evidence="1">
    <location>
        <begin position="70"/>
        <end position="104"/>
    </location>
</feature>
<dbReference type="InterPro" id="IPR011050">
    <property type="entry name" value="Pectin_lyase_fold/virulence"/>
</dbReference>
<dbReference type="SUPFAM" id="SSF51126">
    <property type="entry name" value="Pectin lyase-like"/>
    <property type="match status" value="1"/>
</dbReference>
<evidence type="ECO:0000313" key="4">
    <source>
        <dbReference type="Proteomes" id="UP000184111"/>
    </source>
</evidence>
<accession>A0A1M7FYR9</accession>